<dbReference type="Pfam" id="PF00400">
    <property type="entry name" value="WD40"/>
    <property type="match status" value="2"/>
</dbReference>
<proteinExistence type="predicted"/>
<dbReference type="InterPro" id="IPR001680">
    <property type="entry name" value="WD40_rpt"/>
</dbReference>
<dbReference type="HOGENOM" id="CLU_008398_0_0_1"/>
<gene>
    <name evidence="4" type="ORF">SCLCIDRAFT_126047</name>
</gene>
<dbReference type="Gene3D" id="2.130.10.10">
    <property type="entry name" value="YVTN repeat-like/Quinoprotein amine dehydrogenase"/>
    <property type="match status" value="1"/>
</dbReference>
<dbReference type="InParanoid" id="A0A0C3DFP5"/>
<dbReference type="InterPro" id="IPR036322">
    <property type="entry name" value="WD40_repeat_dom_sf"/>
</dbReference>
<name>A0A0C3DFP5_9AGAM</name>
<dbReference type="EMBL" id="KN822072">
    <property type="protein sequence ID" value="KIM59535.1"/>
    <property type="molecule type" value="Genomic_DNA"/>
</dbReference>
<evidence type="ECO:0000313" key="4">
    <source>
        <dbReference type="EMBL" id="KIM59535.1"/>
    </source>
</evidence>
<dbReference type="FunCoup" id="A0A0C3DFP5">
    <property type="interactions" value="129"/>
</dbReference>
<dbReference type="SUPFAM" id="SSF81383">
    <property type="entry name" value="F-box domain"/>
    <property type="match status" value="1"/>
</dbReference>
<protein>
    <recommendedName>
        <fullName evidence="3">F-box domain-containing protein</fullName>
    </recommendedName>
</protein>
<dbReference type="InterPro" id="IPR001810">
    <property type="entry name" value="F-box_dom"/>
</dbReference>
<keyword evidence="1" id="KW-0853">WD repeat</keyword>
<dbReference type="InterPro" id="IPR036047">
    <property type="entry name" value="F-box-like_dom_sf"/>
</dbReference>
<feature type="compositionally biased region" description="Low complexity" evidence="2">
    <location>
        <begin position="743"/>
        <end position="762"/>
    </location>
</feature>
<feature type="compositionally biased region" description="Polar residues" evidence="2">
    <location>
        <begin position="15"/>
        <end position="29"/>
    </location>
</feature>
<feature type="region of interest" description="Disordered" evidence="2">
    <location>
        <begin position="789"/>
        <end position="828"/>
    </location>
</feature>
<accession>A0A0C3DFP5</accession>
<dbReference type="PROSITE" id="PS50294">
    <property type="entry name" value="WD_REPEATS_REGION"/>
    <property type="match status" value="1"/>
</dbReference>
<keyword evidence="5" id="KW-1185">Reference proteome</keyword>
<dbReference type="SUPFAM" id="SSF50978">
    <property type="entry name" value="WD40 repeat-like"/>
    <property type="match status" value="1"/>
</dbReference>
<dbReference type="Pfam" id="PF12937">
    <property type="entry name" value="F-box-like"/>
    <property type="match status" value="1"/>
</dbReference>
<dbReference type="SMART" id="SM00320">
    <property type="entry name" value="WD40"/>
    <property type="match status" value="2"/>
</dbReference>
<reference evidence="5" key="2">
    <citation type="submission" date="2015-01" db="EMBL/GenBank/DDBJ databases">
        <title>Evolutionary Origins and Diversification of the Mycorrhizal Mutualists.</title>
        <authorList>
            <consortium name="DOE Joint Genome Institute"/>
            <consortium name="Mycorrhizal Genomics Consortium"/>
            <person name="Kohler A."/>
            <person name="Kuo A."/>
            <person name="Nagy L.G."/>
            <person name="Floudas D."/>
            <person name="Copeland A."/>
            <person name="Barry K.W."/>
            <person name="Cichocki N."/>
            <person name="Veneault-Fourrey C."/>
            <person name="LaButti K."/>
            <person name="Lindquist E.A."/>
            <person name="Lipzen A."/>
            <person name="Lundell T."/>
            <person name="Morin E."/>
            <person name="Murat C."/>
            <person name="Riley R."/>
            <person name="Ohm R."/>
            <person name="Sun H."/>
            <person name="Tunlid A."/>
            <person name="Henrissat B."/>
            <person name="Grigoriev I.V."/>
            <person name="Hibbett D.S."/>
            <person name="Martin F."/>
        </authorList>
    </citation>
    <scope>NUCLEOTIDE SEQUENCE [LARGE SCALE GENOMIC DNA]</scope>
    <source>
        <strain evidence="5">Foug A</strain>
    </source>
</reference>
<dbReference type="Proteomes" id="UP000053989">
    <property type="component" value="Unassembled WGS sequence"/>
</dbReference>
<organism evidence="4 5">
    <name type="scientific">Scleroderma citrinum Foug A</name>
    <dbReference type="NCBI Taxonomy" id="1036808"/>
    <lineage>
        <taxon>Eukaryota</taxon>
        <taxon>Fungi</taxon>
        <taxon>Dikarya</taxon>
        <taxon>Basidiomycota</taxon>
        <taxon>Agaricomycotina</taxon>
        <taxon>Agaricomycetes</taxon>
        <taxon>Agaricomycetidae</taxon>
        <taxon>Boletales</taxon>
        <taxon>Sclerodermatineae</taxon>
        <taxon>Sclerodermataceae</taxon>
        <taxon>Scleroderma</taxon>
    </lineage>
</organism>
<dbReference type="OrthoDB" id="429520at2759"/>
<feature type="region of interest" description="Disordered" evidence="2">
    <location>
        <begin position="1"/>
        <end position="29"/>
    </location>
</feature>
<evidence type="ECO:0000256" key="1">
    <source>
        <dbReference type="PROSITE-ProRule" id="PRU00221"/>
    </source>
</evidence>
<reference evidence="4 5" key="1">
    <citation type="submission" date="2014-04" db="EMBL/GenBank/DDBJ databases">
        <authorList>
            <consortium name="DOE Joint Genome Institute"/>
            <person name="Kuo A."/>
            <person name="Kohler A."/>
            <person name="Nagy L.G."/>
            <person name="Floudas D."/>
            <person name="Copeland A."/>
            <person name="Barry K.W."/>
            <person name="Cichocki N."/>
            <person name="Veneault-Fourrey C."/>
            <person name="LaButti K."/>
            <person name="Lindquist E.A."/>
            <person name="Lipzen A."/>
            <person name="Lundell T."/>
            <person name="Morin E."/>
            <person name="Murat C."/>
            <person name="Sun H."/>
            <person name="Tunlid A."/>
            <person name="Henrissat B."/>
            <person name="Grigoriev I.V."/>
            <person name="Hibbett D.S."/>
            <person name="Martin F."/>
            <person name="Nordberg H.P."/>
            <person name="Cantor M.N."/>
            <person name="Hua S.X."/>
        </authorList>
    </citation>
    <scope>NUCLEOTIDE SEQUENCE [LARGE SCALE GENOMIC DNA]</scope>
    <source>
        <strain evidence="4 5">Foug A</strain>
    </source>
</reference>
<evidence type="ECO:0000259" key="3">
    <source>
        <dbReference type="PROSITE" id="PS50181"/>
    </source>
</evidence>
<dbReference type="PROSITE" id="PS50181">
    <property type="entry name" value="FBOX"/>
    <property type="match status" value="1"/>
</dbReference>
<dbReference type="Gene3D" id="1.20.1280.50">
    <property type="match status" value="1"/>
</dbReference>
<feature type="region of interest" description="Disordered" evidence="2">
    <location>
        <begin position="665"/>
        <end position="687"/>
    </location>
</feature>
<sequence>MPTRPTHNSWKEAWNSKTSHSNSNLDPVQYGKQQQPISILLDIPVESLTHVTSYLAPPSLFALSRTCTCLYEHVKDDITWYRAFLTQVVGVGPEDHLKNGKVILLKRLEQTWREEFLLRYRLRQKWEYSRNPTVTHAPQDSTIDDAHLISETGLLTASIQYGVVARSLPLTGKIFKGYLDASGTGLGIGNPNVEFTPDVSACAMSSEGGGTARVFWGKRNGEIAVTTANRVLVADRTTAKLVRCRVEDQHEGMVHKLAVDTLSQTFLSGGADGRVKLWDGNTLRCLWSSDRKMRSLVPDGFVRVAGGLRQGVIVGGLSSGDIYVWTIPHALDMADSFASINLPEFKISSPVQATVNAGPFTSRPELRTMYIQCTSDARISILADYTDHPFFYRISVDFDSAKSEITPFGDISYGYVSVIEPVYASRADESDLVIVGDRLGFVSMYEAFTRIHAEVPAYKFEAHTDGAITAIAWTAAIFATGSAHGTTAVWDSLTLEPLHQFKSPVSRPSLGSDLPFVGKIILEHELILVIVGNCVMACKPGRIKRRDLRTRSAKGKHTNAKNAVSKGYQQYEFRRDISDSFEELEYEREYTRRAMGREREQRLMLDKLGLDEVEAVQYLLMISRDEAESRGRTIDGDGSSVGGEVYEGDFDGLLGTGIGTGTPSSSMPEFAHTTGQWSPHVVPSTSDEKVQVSPPLVLEPMEAGPSIKSSGSSDAIGVDVGVGTYMTARTTLSSSFDDFPAISSSTSSTSNSKGSGNTGSVSRVGSQGSPERARVSAWNSLNTVLSSGVPRGASAGGGGGSRGTLNNTPPLSGGKGNDDSDALNGIEEMEMDAEMKFAIELSLAEAQSRGEVS</sequence>
<evidence type="ECO:0000256" key="2">
    <source>
        <dbReference type="SAM" id="MobiDB-lite"/>
    </source>
</evidence>
<feature type="repeat" description="WD" evidence="1">
    <location>
        <begin position="247"/>
        <end position="279"/>
    </location>
</feature>
<feature type="domain" description="F-box" evidence="3">
    <location>
        <begin position="37"/>
        <end position="83"/>
    </location>
</feature>
<evidence type="ECO:0000313" key="5">
    <source>
        <dbReference type="Proteomes" id="UP000053989"/>
    </source>
</evidence>
<dbReference type="PROSITE" id="PS50082">
    <property type="entry name" value="WD_REPEATS_2"/>
    <property type="match status" value="1"/>
</dbReference>
<dbReference type="InterPro" id="IPR015943">
    <property type="entry name" value="WD40/YVTN_repeat-like_dom_sf"/>
</dbReference>
<feature type="compositionally biased region" description="Polar residues" evidence="2">
    <location>
        <begin position="665"/>
        <end position="677"/>
    </location>
</feature>
<dbReference type="AlphaFoldDB" id="A0A0C3DFP5"/>
<feature type="region of interest" description="Disordered" evidence="2">
    <location>
        <begin position="736"/>
        <end position="775"/>
    </location>
</feature>
<dbReference type="STRING" id="1036808.A0A0C3DFP5"/>